<keyword evidence="3" id="KW-0597">Phosphoprotein</keyword>
<gene>
    <name evidence="8" type="ORF">E5988_12810</name>
</gene>
<evidence type="ECO:0000256" key="2">
    <source>
        <dbReference type="ARBA" id="ARBA00012438"/>
    </source>
</evidence>
<comment type="caution">
    <text evidence="8">The sequence shown here is derived from an EMBL/GenBank/DDBJ whole genome shotgun (WGS) entry which is preliminary data.</text>
</comment>
<dbReference type="InterPro" id="IPR003661">
    <property type="entry name" value="HisK_dim/P_dom"/>
</dbReference>
<keyword evidence="5" id="KW-0418">Kinase</keyword>
<reference evidence="8 9" key="1">
    <citation type="submission" date="2019-04" db="EMBL/GenBank/DDBJ databases">
        <title>Microbes associate with the intestines of laboratory mice.</title>
        <authorList>
            <person name="Navarre W."/>
            <person name="Wong E."/>
            <person name="Huang K.C."/>
            <person name="Tropini C."/>
            <person name="Ng K."/>
            <person name="Yu B."/>
        </authorList>
    </citation>
    <scope>NUCLEOTIDE SEQUENCE [LARGE SCALE GENOMIC DNA]</scope>
    <source>
        <strain evidence="8 9">NM83_B4-11</strain>
    </source>
</reference>
<evidence type="ECO:0000259" key="7">
    <source>
        <dbReference type="PROSITE" id="PS50113"/>
    </source>
</evidence>
<dbReference type="RefSeq" id="WP_136451926.1">
    <property type="nucleotide sequence ID" value="NZ_SSTI01000009.1"/>
</dbReference>
<feature type="domain" description="PAC" evidence="7">
    <location>
        <begin position="315"/>
        <end position="367"/>
    </location>
</feature>
<evidence type="ECO:0000256" key="3">
    <source>
        <dbReference type="ARBA" id="ARBA00022553"/>
    </source>
</evidence>
<dbReference type="EMBL" id="SSTI01000009">
    <property type="protein sequence ID" value="THG39126.1"/>
    <property type="molecule type" value="Genomic_DNA"/>
</dbReference>
<name>A0ABY2QEY8_9SPHN</name>
<dbReference type="InterPro" id="IPR005467">
    <property type="entry name" value="His_kinase_dom"/>
</dbReference>
<dbReference type="InterPro" id="IPR013656">
    <property type="entry name" value="PAS_4"/>
</dbReference>
<dbReference type="InterPro" id="IPR004358">
    <property type="entry name" value="Sig_transdc_His_kin-like_C"/>
</dbReference>
<dbReference type="SMART" id="SM00388">
    <property type="entry name" value="HisKA"/>
    <property type="match status" value="1"/>
</dbReference>
<evidence type="ECO:0000259" key="6">
    <source>
        <dbReference type="PROSITE" id="PS50109"/>
    </source>
</evidence>
<dbReference type="SMART" id="SM00086">
    <property type="entry name" value="PAC"/>
    <property type="match status" value="2"/>
</dbReference>
<dbReference type="InterPro" id="IPR036097">
    <property type="entry name" value="HisK_dim/P_sf"/>
</dbReference>
<dbReference type="SMART" id="SM00091">
    <property type="entry name" value="PAS"/>
    <property type="match status" value="3"/>
</dbReference>
<dbReference type="Pfam" id="PF08448">
    <property type="entry name" value="PAS_4"/>
    <property type="match status" value="1"/>
</dbReference>
<dbReference type="CDD" id="cd00082">
    <property type="entry name" value="HisKA"/>
    <property type="match status" value="1"/>
</dbReference>
<dbReference type="Proteomes" id="UP000308038">
    <property type="component" value="Unassembled WGS sequence"/>
</dbReference>
<protein>
    <recommendedName>
        <fullName evidence="2">histidine kinase</fullName>
        <ecNumber evidence="2">2.7.13.3</ecNumber>
    </recommendedName>
</protein>
<dbReference type="InterPro" id="IPR052162">
    <property type="entry name" value="Sensor_kinase/Photoreceptor"/>
</dbReference>
<accession>A0ABY2QEY8</accession>
<dbReference type="Pfam" id="PF00512">
    <property type="entry name" value="HisKA"/>
    <property type="match status" value="1"/>
</dbReference>
<dbReference type="InterPro" id="IPR035965">
    <property type="entry name" value="PAS-like_dom_sf"/>
</dbReference>
<keyword evidence="9" id="KW-1185">Reference proteome</keyword>
<feature type="domain" description="Histidine kinase" evidence="6">
    <location>
        <begin position="387"/>
        <end position="599"/>
    </location>
</feature>
<evidence type="ECO:0000256" key="5">
    <source>
        <dbReference type="ARBA" id="ARBA00022777"/>
    </source>
</evidence>
<evidence type="ECO:0000313" key="9">
    <source>
        <dbReference type="Proteomes" id="UP000308038"/>
    </source>
</evidence>
<keyword evidence="4" id="KW-0808">Transferase</keyword>
<dbReference type="InterPro" id="IPR013655">
    <property type="entry name" value="PAS_fold_3"/>
</dbReference>
<dbReference type="InterPro" id="IPR001610">
    <property type="entry name" value="PAC"/>
</dbReference>
<dbReference type="NCBIfam" id="TIGR00229">
    <property type="entry name" value="sensory_box"/>
    <property type="match status" value="2"/>
</dbReference>
<dbReference type="PANTHER" id="PTHR43304">
    <property type="entry name" value="PHYTOCHROME-LIKE PROTEIN CPH1"/>
    <property type="match status" value="1"/>
</dbReference>
<dbReference type="SMART" id="SM00387">
    <property type="entry name" value="HATPase_c"/>
    <property type="match status" value="1"/>
</dbReference>
<dbReference type="Pfam" id="PF02518">
    <property type="entry name" value="HATPase_c"/>
    <property type="match status" value="1"/>
</dbReference>
<dbReference type="PRINTS" id="PR00344">
    <property type="entry name" value="BCTRLSENSOR"/>
</dbReference>
<comment type="catalytic activity">
    <reaction evidence="1">
        <text>ATP + protein L-histidine = ADP + protein N-phospho-L-histidine.</text>
        <dbReference type="EC" id="2.7.13.3"/>
    </reaction>
</comment>
<evidence type="ECO:0000256" key="4">
    <source>
        <dbReference type="ARBA" id="ARBA00022679"/>
    </source>
</evidence>
<dbReference type="PROSITE" id="PS50113">
    <property type="entry name" value="PAC"/>
    <property type="match status" value="2"/>
</dbReference>
<dbReference type="InterPro" id="IPR000014">
    <property type="entry name" value="PAS"/>
</dbReference>
<dbReference type="Gene3D" id="1.10.287.130">
    <property type="match status" value="1"/>
</dbReference>
<dbReference type="Pfam" id="PF08447">
    <property type="entry name" value="PAS_3"/>
    <property type="match status" value="1"/>
</dbReference>
<dbReference type="Gene3D" id="6.10.250.2580">
    <property type="match status" value="1"/>
</dbReference>
<dbReference type="PROSITE" id="PS50109">
    <property type="entry name" value="HIS_KIN"/>
    <property type="match status" value="1"/>
</dbReference>
<evidence type="ECO:0000256" key="1">
    <source>
        <dbReference type="ARBA" id="ARBA00000085"/>
    </source>
</evidence>
<dbReference type="InterPro" id="IPR000700">
    <property type="entry name" value="PAS-assoc_C"/>
</dbReference>
<proteinExistence type="predicted"/>
<dbReference type="SUPFAM" id="SSF55874">
    <property type="entry name" value="ATPase domain of HSP90 chaperone/DNA topoisomerase II/histidine kinase"/>
    <property type="match status" value="1"/>
</dbReference>
<sequence>MLSLTATEFLERTSECVLVVGSDWTVKFCNDLARRELRSPDLEGSHLWSTFPAARGSVFEERYRLALERQMSQTFQAYYPSLEHWYDVHAVPAGGNLAVFFRNLNGARVAPGEVRPPAPMLDALFDQTFLGVMQLDAAGRPIDANHQLCSLVARSACDLLSRPMADWIMPTDLKALEAWLRHVQATTAPGECEVRIVRPDGEIRHCSLRLSSEGSMPAGRRTILVFADITDRRQAEAHLREREQRLHLAARATNDVIWDHDLRSGEVSWNHAIEQLHGAAATDRVSWWVAQIHPEDRPRVTADIDAFIVSGGEHWQHEYRFARADGSHGHVLHRAFLVRDDGGAAVRMVGAMTDISQRVEAQQRLNRLQGELIHVSRVSAMGTMASALAHELNQPLTGIANYVSGARRLLEARGADALEDVLPALSLAADEVNNVGEMIRRLRRMVAHGRADVQPVALGRLVHDALSLAIPNPALAQVEIAVDLAPGKVDADPVQLQQVLVNLIRNATEAMEHAPTRRLRIWSTVEGDRHRVRVSDTGGGLSDEVAAGLFSAFRSTKENGMGVGLTICRTIIESHRGTIGVEETSPAGTTMFFVLPLSRAEP</sequence>
<dbReference type="InterPro" id="IPR036890">
    <property type="entry name" value="HATPase_C_sf"/>
</dbReference>
<dbReference type="EC" id="2.7.13.3" evidence="2"/>
<feature type="domain" description="PAC" evidence="7">
    <location>
        <begin position="190"/>
        <end position="241"/>
    </location>
</feature>
<dbReference type="SUPFAM" id="SSF47384">
    <property type="entry name" value="Homodimeric domain of signal transducing histidine kinase"/>
    <property type="match status" value="1"/>
</dbReference>
<dbReference type="Gene3D" id="3.30.450.20">
    <property type="entry name" value="PAS domain"/>
    <property type="match status" value="3"/>
</dbReference>
<evidence type="ECO:0000313" key="8">
    <source>
        <dbReference type="EMBL" id="THG39126.1"/>
    </source>
</evidence>
<dbReference type="PANTHER" id="PTHR43304:SF1">
    <property type="entry name" value="PAC DOMAIN-CONTAINING PROTEIN"/>
    <property type="match status" value="1"/>
</dbReference>
<dbReference type="Gene3D" id="2.10.70.100">
    <property type="match status" value="1"/>
</dbReference>
<dbReference type="CDD" id="cd00130">
    <property type="entry name" value="PAS"/>
    <property type="match status" value="2"/>
</dbReference>
<organism evidence="8 9">
    <name type="scientific">Sphingomonas olei</name>
    <dbReference type="NCBI Taxonomy" id="1886787"/>
    <lineage>
        <taxon>Bacteria</taxon>
        <taxon>Pseudomonadati</taxon>
        <taxon>Pseudomonadota</taxon>
        <taxon>Alphaproteobacteria</taxon>
        <taxon>Sphingomonadales</taxon>
        <taxon>Sphingomonadaceae</taxon>
        <taxon>Sphingomonas</taxon>
    </lineage>
</organism>
<dbReference type="Gene3D" id="3.30.565.10">
    <property type="entry name" value="Histidine kinase-like ATPase, C-terminal domain"/>
    <property type="match status" value="1"/>
</dbReference>
<dbReference type="InterPro" id="IPR003594">
    <property type="entry name" value="HATPase_dom"/>
</dbReference>
<dbReference type="SUPFAM" id="SSF55785">
    <property type="entry name" value="PYP-like sensor domain (PAS domain)"/>
    <property type="match status" value="2"/>
</dbReference>